<organism evidence="2 3">
    <name type="scientific">Portunus trituberculatus</name>
    <name type="common">Swimming crab</name>
    <name type="synonym">Neptunus trituberculatus</name>
    <dbReference type="NCBI Taxonomy" id="210409"/>
    <lineage>
        <taxon>Eukaryota</taxon>
        <taxon>Metazoa</taxon>
        <taxon>Ecdysozoa</taxon>
        <taxon>Arthropoda</taxon>
        <taxon>Crustacea</taxon>
        <taxon>Multicrustacea</taxon>
        <taxon>Malacostraca</taxon>
        <taxon>Eumalacostraca</taxon>
        <taxon>Eucarida</taxon>
        <taxon>Decapoda</taxon>
        <taxon>Pleocyemata</taxon>
        <taxon>Brachyura</taxon>
        <taxon>Eubrachyura</taxon>
        <taxon>Portunoidea</taxon>
        <taxon>Portunidae</taxon>
        <taxon>Portuninae</taxon>
        <taxon>Portunus</taxon>
    </lineage>
</organism>
<evidence type="ECO:0000256" key="1">
    <source>
        <dbReference type="SAM" id="MobiDB-lite"/>
    </source>
</evidence>
<name>A0A5B7CQQ2_PORTR</name>
<accession>A0A5B7CQQ2</accession>
<reference evidence="2 3" key="1">
    <citation type="submission" date="2019-05" db="EMBL/GenBank/DDBJ databases">
        <title>Another draft genome of Portunus trituberculatus and its Hox gene families provides insights of decapod evolution.</title>
        <authorList>
            <person name="Jeong J.-H."/>
            <person name="Song I."/>
            <person name="Kim S."/>
            <person name="Choi T."/>
            <person name="Kim D."/>
            <person name="Ryu S."/>
            <person name="Kim W."/>
        </authorList>
    </citation>
    <scope>NUCLEOTIDE SEQUENCE [LARGE SCALE GENOMIC DNA]</scope>
    <source>
        <tissue evidence="2">Muscle</tissue>
    </source>
</reference>
<feature type="compositionally biased region" description="Basic and acidic residues" evidence="1">
    <location>
        <begin position="164"/>
        <end position="174"/>
    </location>
</feature>
<dbReference type="Proteomes" id="UP000324222">
    <property type="component" value="Unassembled WGS sequence"/>
</dbReference>
<evidence type="ECO:0000313" key="3">
    <source>
        <dbReference type="Proteomes" id="UP000324222"/>
    </source>
</evidence>
<protein>
    <submittedName>
        <fullName evidence="2">Uncharacterized protein</fullName>
    </submittedName>
</protein>
<dbReference type="OrthoDB" id="6360485at2759"/>
<feature type="region of interest" description="Disordered" evidence="1">
    <location>
        <begin position="1"/>
        <end position="62"/>
    </location>
</feature>
<keyword evidence="3" id="KW-1185">Reference proteome</keyword>
<feature type="region of interest" description="Disordered" evidence="1">
    <location>
        <begin position="121"/>
        <end position="183"/>
    </location>
</feature>
<gene>
    <name evidence="2" type="ORF">E2C01_002431</name>
</gene>
<dbReference type="AlphaFoldDB" id="A0A5B7CQQ2"/>
<dbReference type="EMBL" id="VSRR010000087">
    <property type="protein sequence ID" value="MPC09813.1"/>
    <property type="molecule type" value="Genomic_DNA"/>
</dbReference>
<sequence length="227" mass="24927">MPLTRTVGTLTPPPEPPPVSQGPVTAENATLHHSRSLDLTSPTRPTHPSSHTPSPLQSSRSLDAAPSAFHAYRGHLPAGGVVSPPSTHNSTYYPPNIPIHSPCAYNLTSYPLVIHYCSPSAPQHPAGRSHTPPHTPASPRPSSRSSVDTSWNLRRIPNNEEGEEREREREREQDTPLTPPYHLPEVAQLVEVEVRSRTTGLQQQLLQQTQDVADIKGMLHILLSRLK</sequence>
<comment type="caution">
    <text evidence="2">The sequence shown here is derived from an EMBL/GenBank/DDBJ whole genome shotgun (WGS) entry which is preliminary data.</text>
</comment>
<feature type="compositionally biased region" description="Low complexity" evidence="1">
    <location>
        <begin position="39"/>
        <end position="61"/>
    </location>
</feature>
<evidence type="ECO:0000313" key="2">
    <source>
        <dbReference type="EMBL" id="MPC09813.1"/>
    </source>
</evidence>
<proteinExistence type="predicted"/>
<feature type="compositionally biased region" description="Pro residues" evidence="1">
    <location>
        <begin position="11"/>
        <end position="20"/>
    </location>
</feature>